<dbReference type="SUPFAM" id="SSF101941">
    <property type="entry name" value="NAC domain"/>
    <property type="match status" value="1"/>
</dbReference>
<evidence type="ECO:0000256" key="3">
    <source>
        <dbReference type="ARBA" id="ARBA00023125"/>
    </source>
</evidence>
<name>A0A314Z427_PRUYE</name>
<keyword evidence="5" id="KW-0539">Nucleus</keyword>
<dbReference type="PROSITE" id="PS51005">
    <property type="entry name" value="NAC"/>
    <property type="match status" value="1"/>
</dbReference>
<dbReference type="Pfam" id="PF02365">
    <property type="entry name" value="NAM"/>
    <property type="match status" value="1"/>
</dbReference>
<proteinExistence type="predicted"/>
<keyword evidence="4" id="KW-0804">Transcription</keyword>
<dbReference type="GO" id="GO:0003677">
    <property type="term" value="F:DNA binding"/>
    <property type="evidence" value="ECO:0007669"/>
    <property type="project" value="UniProtKB-KW"/>
</dbReference>
<dbReference type="Proteomes" id="UP000250321">
    <property type="component" value="Unassembled WGS sequence"/>
</dbReference>
<keyword evidence="2" id="KW-0805">Transcription regulation</keyword>
<keyword evidence="8" id="KW-1185">Reference proteome</keyword>
<dbReference type="Gene3D" id="2.170.150.80">
    <property type="entry name" value="NAC domain"/>
    <property type="match status" value="1"/>
</dbReference>
<dbReference type="InterPro" id="IPR036093">
    <property type="entry name" value="NAC_dom_sf"/>
</dbReference>
<evidence type="ECO:0000313" key="7">
    <source>
        <dbReference type="EMBL" id="PQQ13480.1"/>
    </source>
</evidence>
<dbReference type="PANTHER" id="PTHR31989">
    <property type="entry name" value="NAC DOMAIN-CONTAINING PROTEIN 82-RELATED"/>
    <property type="match status" value="1"/>
</dbReference>
<evidence type="ECO:0000256" key="2">
    <source>
        <dbReference type="ARBA" id="ARBA00023015"/>
    </source>
</evidence>
<evidence type="ECO:0000259" key="6">
    <source>
        <dbReference type="PROSITE" id="PS51005"/>
    </source>
</evidence>
<evidence type="ECO:0000313" key="8">
    <source>
        <dbReference type="Proteomes" id="UP000250321"/>
    </source>
</evidence>
<dbReference type="OrthoDB" id="1144315at2759"/>
<dbReference type="AlphaFoldDB" id="A0A314Z427"/>
<accession>A0A314Z427</accession>
<dbReference type="GO" id="GO:0006355">
    <property type="term" value="P:regulation of DNA-templated transcription"/>
    <property type="evidence" value="ECO:0007669"/>
    <property type="project" value="InterPro"/>
</dbReference>
<keyword evidence="3" id="KW-0238">DNA-binding</keyword>
<organism evidence="7 8">
    <name type="scientific">Prunus yedoensis var. nudiflora</name>
    <dbReference type="NCBI Taxonomy" id="2094558"/>
    <lineage>
        <taxon>Eukaryota</taxon>
        <taxon>Viridiplantae</taxon>
        <taxon>Streptophyta</taxon>
        <taxon>Embryophyta</taxon>
        <taxon>Tracheophyta</taxon>
        <taxon>Spermatophyta</taxon>
        <taxon>Magnoliopsida</taxon>
        <taxon>eudicotyledons</taxon>
        <taxon>Gunneridae</taxon>
        <taxon>Pentapetalae</taxon>
        <taxon>rosids</taxon>
        <taxon>fabids</taxon>
        <taxon>Rosales</taxon>
        <taxon>Rosaceae</taxon>
        <taxon>Amygdaloideae</taxon>
        <taxon>Amygdaleae</taxon>
        <taxon>Prunus</taxon>
    </lineage>
</organism>
<sequence>MAPCEYVDVPIGFKFRPSDDELLRYYLLNKVSGTPFKYSNVVSEFNLYGKKEPWDIWNDFGGQNLEKGEDLYFFTKLKLVTGKGSRVARTIGNGTWKGEDRGTTVRDPAKKNMPLGLCKRFRYENDKSDQHGCWIMHEYSLHPSLVKPQSNSNTWGGDGKYVLCRFRKNDRKRKLSENDGVGGHALVLQSPTKILRQLESSDEVVLGANCTPISEASEVTNHYNQQPEQTTTANAYLPMDQPHYFLTDYPTTMASACASTSPPPCLPQPDYGFELISDADQQPAQGAGFNYDLSQFLDSDDVDALMKDLSNLDNIQPLTAQPLGGGSHPYPCIIQESAVDEDSGNINIGFGISSEDQTGGELGTENVQLNVSGFPVHDDEMLDFLNRASFDDLVDMIQFDDNDDELQAFATSQSVMGMESTTTATTY</sequence>
<dbReference type="EMBL" id="PJQY01000296">
    <property type="protein sequence ID" value="PQQ13480.1"/>
    <property type="molecule type" value="Genomic_DNA"/>
</dbReference>
<evidence type="ECO:0000256" key="5">
    <source>
        <dbReference type="ARBA" id="ARBA00023242"/>
    </source>
</evidence>
<dbReference type="GO" id="GO:0005634">
    <property type="term" value="C:nucleus"/>
    <property type="evidence" value="ECO:0007669"/>
    <property type="project" value="UniProtKB-SubCell"/>
</dbReference>
<evidence type="ECO:0000256" key="4">
    <source>
        <dbReference type="ARBA" id="ARBA00023163"/>
    </source>
</evidence>
<dbReference type="InterPro" id="IPR003441">
    <property type="entry name" value="NAC-dom"/>
</dbReference>
<protein>
    <submittedName>
        <fullName evidence="7">Protein CUP-SHAPED COTYLEDON 1-like</fullName>
    </submittedName>
</protein>
<gene>
    <name evidence="7" type="ORF">Pyn_16661</name>
</gene>
<reference evidence="7 8" key="1">
    <citation type="submission" date="2018-02" db="EMBL/GenBank/DDBJ databases">
        <title>Draft genome of wild Prunus yedoensis var. nudiflora.</title>
        <authorList>
            <person name="Baek S."/>
            <person name="Kim J.-H."/>
            <person name="Choi K."/>
            <person name="Kim G.-B."/>
            <person name="Cho A."/>
            <person name="Jang H."/>
            <person name="Shin C.-H."/>
            <person name="Yu H.-J."/>
            <person name="Mun J.-H."/>
        </authorList>
    </citation>
    <scope>NUCLEOTIDE SEQUENCE [LARGE SCALE GENOMIC DNA]</scope>
    <source>
        <strain evidence="8">cv. Jeju island</strain>
        <tissue evidence="7">Leaf</tissue>
    </source>
</reference>
<feature type="domain" description="NAC" evidence="6">
    <location>
        <begin position="9"/>
        <end position="169"/>
    </location>
</feature>
<evidence type="ECO:0000256" key="1">
    <source>
        <dbReference type="ARBA" id="ARBA00004123"/>
    </source>
</evidence>
<comment type="subcellular location">
    <subcellularLocation>
        <location evidence="1">Nucleus</location>
    </subcellularLocation>
</comment>
<comment type="caution">
    <text evidence="7">The sequence shown here is derived from an EMBL/GenBank/DDBJ whole genome shotgun (WGS) entry which is preliminary data.</text>
</comment>